<dbReference type="AlphaFoldDB" id="A0AAJ0GMD0"/>
<dbReference type="Gene3D" id="1.25.40.10">
    <property type="entry name" value="Tetratricopeptide repeat domain"/>
    <property type="match status" value="1"/>
</dbReference>
<feature type="domain" description="DUF7779" evidence="2">
    <location>
        <begin position="459"/>
        <end position="534"/>
    </location>
</feature>
<keyword evidence="1" id="KW-0175">Coiled coil</keyword>
<dbReference type="RefSeq" id="XP_062718399.1">
    <property type="nucleotide sequence ID" value="XM_062869990.1"/>
</dbReference>
<dbReference type="GO" id="GO:0043531">
    <property type="term" value="F:ADP binding"/>
    <property type="evidence" value="ECO:0007669"/>
    <property type="project" value="InterPro"/>
</dbReference>
<evidence type="ECO:0000313" key="4">
    <source>
        <dbReference type="Proteomes" id="UP001273166"/>
    </source>
</evidence>
<dbReference type="InterPro" id="IPR011990">
    <property type="entry name" value="TPR-like_helical_dom_sf"/>
</dbReference>
<evidence type="ECO:0000256" key="1">
    <source>
        <dbReference type="SAM" id="Coils"/>
    </source>
</evidence>
<dbReference type="SUPFAM" id="SSF48452">
    <property type="entry name" value="TPR-like"/>
    <property type="match status" value="1"/>
</dbReference>
<evidence type="ECO:0000259" key="2">
    <source>
        <dbReference type="Pfam" id="PF25000"/>
    </source>
</evidence>
<dbReference type="PANTHER" id="PTHR35205:SF1">
    <property type="entry name" value="ZU5 DOMAIN-CONTAINING PROTEIN"/>
    <property type="match status" value="1"/>
</dbReference>
<dbReference type="Pfam" id="PF25000">
    <property type="entry name" value="DUF7779"/>
    <property type="match status" value="1"/>
</dbReference>
<dbReference type="SUPFAM" id="SSF52540">
    <property type="entry name" value="P-loop containing nucleoside triphosphate hydrolases"/>
    <property type="match status" value="1"/>
</dbReference>
<dbReference type="InterPro" id="IPR027417">
    <property type="entry name" value="P-loop_NTPase"/>
</dbReference>
<gene>
    <name evidence="3" type="ORF">B0T15DRAFT_543446</name>
</gene>
<comment type="caution">
    <text evidence="3">The sequence shown here is derived from an EMBL/GenBank/DDBJ whole genome shotgun (WGS) entry which is preliminary data.</text>
</comment>
<dbReference type="Gene3D" id="3.40.50.300">
    <property type="entry name" value="P-loop containing nucleotide triphosphate hydrolases"/>
    <property type="match status" value="1"/>
</dbReference>
<dbReference type="EMBL" id="JAUDZG010000007">
    <property type="protein sequence ID" value="KAK3302619.1"/>
    <property type="molecule type" value="Genomic_DNA"/>
</dbReference>
<protein>
    <recommendedName>
        <fullName evidence="2">DUF7779 domain-containing protein</fullName>
    </recommendedName>
</protein>
<evidence type="ECO:0000313" key="3">
    <source>
        <dbReference type="EMBL" id="KAK3302619.1"/>
    </source>
</evidence>
<sequence length="972" mass="108578">MEATGLAIAVIGLCADILARLESVRNAPGAAQGLLVRVERAQDSLSRVTTILARESSSTSEAFGRESLQSLQASLQRLSETVEKLHQDLRGKRSRWLRSRLPFALDANKAQAYDRALDRLVADITVFTSTANLEQVSLLARDLRNLQIPPRNKQKNGFNVKFHTANVPFIHYFEGREAFLSRLASGLLPELSHGHRKLEIISGLGGIGKTQLAIQFARLNEDRFSAIFFVDANNYESLSHGLLRIHQFLWGGDGSRQTRKTADGVQILDSLMIHEVLDWFCLEGNTRWLLIFDNADKQPSDPEGVDITRFFPPCNAGSILITTRLNPLHIAGLSKPQIQLQPMTHDESRGLLNYYMTMGVDSHTVGIPSESEAQQTTLLERLEGLPLALAQAGSFLRMTRMSPAEYLTVYDGSRRQLLESHRSLFGMDEGNLRGNIRTTWSLSLRDLGQRASPGNKYDNALKLLRLITFFDPMDIDFTILCRGLIGHHIPDWFEAVFESSLSFVTTAELLVERSLLNRTSNYATYSMHRVVYDWLCAEENGVDEQLLSVAISAIAFSAPGPRSKAWSRSEKRLITHVAAMEKSLSRCQFASGVPLVEPEALTPSHFERALRLVRDPDWYKKMTDARSPLSTIVYLLSIDEKAQTGLQIVEVALASLNCEDNRQAQASAALMESKALLLREQENFAASRACLLKAMGLARSQLLQYDLQLALAVVLAEEDKIPDAERILEACILDARRVGLAFDHPWVIFAIVQLEWFLSKSTSPHAIGKRVRLLEPYRAYAEETASHSAASRLILSGLGAAYTEMDAMDKALPVLEAGLVAELASGAADVGQLSNLYYDLFRAYLKLDKISQAVDFCEKWFEARATQYGARSKKAAQALNDLCWTRLQAHDGPSAIEAGIRAAEMLGPDDGREYWDLTWRLRDAYTSVKKWEEATIWGRRAEEASAAVFGTESAECKDEKRSLEKVLQLWRD</sequence>
<proteinExistence type="predicted"/>
<dbReference type="Proteomes" id="UP001273166">
    <property type="component" value="Unassembled WGS sequence"/>
</dbReference>
<dbReference type="PANTHER" id="PTHR35205">
    <property type="entry name" value="NB-ARC AND TPR DOMAIN PROTEIN"/>
    <property type="match status" value="1"/>
</dbReference>
<dbReference type="InterPro" id="IPR056681">
    <property type="entry name" value="DUF7779"/>
</dbReference>
<feature type="coiled-coil region" evidence="1">
    <location>
        <begin position="68"/>
        <end position="95"/>
    </location>
</feature>
<dbReference type="GeneID" id="87888819"/>
<accession>A0AAJ0GMD0</accession>
<name>A0AAJ0GMD0_9PEZI</name>
<organism evidence="3 4">
    <name type="scientific">Chaetomium strumarium</name>
    <dbReference type="NCBI Taxonomy" id="1170767"/>
    <lineage>
        <taxon>Eukaryota</taxon>
        <taxon>Fungi</taxon>
        <taxon>Dikarya</taxon>
        <taxon>Ascomycota</taxon>
        <taxon>Pezizomycotina</taxon>
        <taxon>Sordariomycetes</taxon>
        <taxon>Sordariomycetidae</taxon>
        <taxon>Sordariales</taxon>
        <taxon>Chaetomiaceae</taxon>
        <taxon>Chaetomium</taxon>
    </lineage>
</organism>
<reference evidence="3" key="1">
    <citation type="journal article" date="2023" name="Mol. Phylogenet. Evol.">
        <title>Genome-scale phylogeny and comparative genomics of the fungal order Sordariales.</title>
        <authorList>
            <person name="Hensen N."/>
            <person name="Bonometti L."/>
            <person name="Westerberg I."/>
            <person name="Brannstrom I.O."/>
            <person name="Guillou S."/>
            <person name="Cros-Aarteil S."/>
            <person name="Calhoun S."/>
            <person name="Haridas S."/>
            <person name="Kuo A."/>
            <person name="Mondo S."/>
            <person name="Pangilinan J."/>
            <person name="Riley R."/>
            <person name="LaButti K."/>
            <person name="Andreopoulos B."/>
            <person name="Lipzen A."/>
            <person name="Chen C."/>
            <person name="Yan M."/>
            <person name="Daum C."/>
            <person name="Ng V."/>
            <person name="Clum A."/>
            <person name="Steindorff A."/>
            <person name="Ohm R.A."/>
            <person name="Martin F."/>
            <person name="Silar P."/>
            <person name="Natvig D.O."/>
            <person name="Lalanne C."/>
            <person name="Gautier V."/>
            <person name="Ament-Velasquez S.L."/>
            <person name="Kruys A."/>
            <person name="Hutchinson M.I."/>
            <person name="Powell A.J."/>
            <person name="Barry K."/>
            <person name="Miller A.N."/>
            <person name="Grigoriev I.V."/>
            <person name="Debuchy R."/>
            <person name="Gladieux P."/>
            <person name="Hiltunen Thoren M."/>
            <person name="Johannesson H."/>
        </authorList>
    </citation>
    <scope>NUCLEOTIDE SEQUENCE</scope>
    <source>
        <strain evidence="3">CBS 333.67</strain>
    </source>
</reference>
<keyword evidence="4" id="KW-1185">Reference proteome</keyword>
<reference evidence="3" key="2">
    <citation type="submission" date="2023-06" db="EMBL/GenBank/DDBJ databases">
        <authorList>
            <consortium name="Lawrence Berkeley National Laboratory"/>
            <person name="Mondo S.J."/>
            <person name="Hensen N."/>
            <person name="Bonometti L."/>
            <person name="Westerberg I."/>
            <person name="Brannstrom I.O."/>
            <person name="Guillou S."/>
            <person name="Cros-Aarteil S."/>
            <person name="Calhoun S."/>
            <person name="Haridas S."/>
            <person name="Kuo A."/>
            <person name="Pangilinan J."/>
            <person name="Riley R."/>
            <person name="Labutti K."/>
            <person name="Andreopoulos B."/>
            <person name="Lipzen A."/>
            <person name="Chen C."/>
            <person name="Yanf M."/>
            <person name="Daum C."/>
            <person name="Ng V."/>
            <person name="Clum A."/>
            <person name="Steindorff A."/>
            <person name="Ohm R."/>
            <person name="Martin F."/>
            <person name="Silar P."/>
            <person name="Natvig D."/>
            <person name="Lalanne C."/>
            <person name="Gautier V."/>
            <person name="Ament-Velasquez S.L."/>
            <person name="Kruys A."/>
            <person name="Hutchinson M.I."/>
            <person name="Powell A.J."/>
            <person name="Barry K."/>
            <person name="Miller A.N."/>
            <person name="Grigoriev I.V."/>
            <person name="Debuchy R."/>
            <person name="Gladieux P."/>
            <person name="Thoren M.H."/>
            <person name="Johannesson H."/>
        </authorList>
    </citation>
    <scope>NUCLEOTIDE SEQUENCE</scope>
    <source>
        <strain evidence="3">CBS 333.67</strain>
    </source>
</reference>